<comment type="subcellular location">
    <subcellularLocation>
        <location evidence="1">Cell membrane</location>
        <topology evidence="1">Multi-pass membrane protein</topology>
    </subcellularLocation>
</comment>
<evidence type="ECO:0000259" key="7">
    <source>
        <dbReference type="Pfam" id="PF00892"/>
    </source>
</evidence>
<dbReference type="Proteomes" id="UP000593737">
    <property type="component" value="Chromosome"/>
</dbReference>
<dbReference type="GO" id="GO:0005886">
    <property type="term" value="C:plasma membrane"/>
    <property type="evidence" value="ECO:0007669"/>
    <property type="project" value="UniProtKB-SubCell"/>
</dbReference>
<feature type="transmembrane region" description="Helical" evidence="6">
    <location>
        <begin position="75"/>
        <end position="96"/>
    </location>
</feature>
<sequence length="288" mass="31351">MLKAFHSARSTSFVMPRLALLLTTVIWGATFPATKAALDQISPLSFLFLRFFLGTLLILLWLAASRRRLHCDRAVLGASALTTVFLFLGYVLQTVGLQHTTASNSSFLTALYVVFVPLILMRIDRRVVMATAIAVVGLWLLIKPDTSMNIGDLMTLGCAVAFAGHIICLERFTRQVDAPSLLVWQMLAMTVLFLPAPWWEESPSAAFSPTAVLLVGLGVTGVLATLAFAVQMWAQQLVPAQQVALLFASEPAYAAWLSWYFLGETLDMQGWIGSALILLAVVIGAFSG</sequence>
<keyword evidence="5 6" id="KW-0472">Membrane</keyword>
<name>A0A7S8FFA4_9BACT</name>
<feature type="transmembrane region" description="Helical" evidence="6">
    <location>
        <begin position="268"/>
        <end position="286"/>
    </location>
</feature>
<dbReference type="SUPFAM" id="SSF103481">
    <property type="entry name" value="Multidrug resistance efflux transporter EmrE"/>
    <property type="match status" value="2"/>
</dbReference>
<keyword evidence="4 6" id="KW-1133">Transmembrane helix</keyword>
<feature type="transmembrane region" description="Helical" evidence="6">
    <location>
        <begin position="46"/>
        <end position="63"/>
    </location>
</feature>
<feature type="transmembrane region" description="Helical" evidence="6">
    <location>
        <begin position="211"/>
        <end position="231"/>
    </location>
</feature>
<dbReference type="EMBL" id="CP047423">
    <property type="protein sequence ID" value="QPD04734.1"/>
    <property type="molecule type" value="Genomic_DNA"/>
</dbReference>
<dbReference type="AlphaFoldDB" id="A0A7S8FFA4"/>
<gene>
    <name evidence="8" type="ORF">Nkreftii_002508</name>
</gene>
<dbReference type="KEGG" id="nkf:Nkreftii_002508"/>
<dbReference type="InterPro" id="IPR037185">
    <property type="entry name" value="EmrE-like"/>
</dbReference>
<evidence type="ECO:0000256" key="4">
    <source>
        <dbReference type="ARBA" id="ARBA00022989"/>
    </source>
</evidence>
<dbReference type="InterPro" id="IPR000620">
    <property type="entry name" value="EamA_dom"/>
</dbReference>
<feature type="domain" description="EamA" evidence="7">
    <location>
        <begin position="150"/>
        <end position="283"/>
    </location>
</feature>
<evidence type="ECO:0000256" key="6">
    <source>
        <dbReference type="SAM" id="Phobius"/>
    </source>
</evidence>
<evidence type="ECO:0000256" key="2">
    <source>
        <dbReference type="ARBA" id="ARBA00022475"/>
    </source>
</evidence>
<reference evidence="8 9" key="1">
    <citation type="journal article" date="2020" name="ISME J.">
        <title>Enrichment and physiological characterization of a novel comammox Nitrospira indicates ammonium inhibition of complete nitrification.</title>
        <authorList>
            <person name="Sakoula D."/>
            <person name="Koch H."/>
            <person name="Frank J."/>
            <person name="Jetten M.S.M."/>
            <person name="van Kessel M.A.H.J."/>
            <person name="Lucker S."/>
        </authorList>
    </citation>
    <scope>NUCLEOTIDE SEQUENCE [LARGE SCALE GENOMIC DNA]</scope>
    <source>
        <strain evidence="8">Comreactor17</strain>
    </source>
</reference>
<feature type="domain" description="EamA" evidence="7">
    <location>
        <begin position="18"/>
        <end position="141"/>
    </location>
</feature>
<keyword evidence="2" id="KW-1003">Cell membrane</keyword>
<feature type="transmembrane region" description="Helical" evidence="6">
    <location>
        <begin position="148"/>
        <end position="169"/>
    </location>
</feature>
<evidence type="ECO:0000256" key="1">
    <source>
        <dbReference type="ARBA" id="ARBA00004651"/>
    </source>
</evidence>
<dbReference type="InterPro" id="IPR051258">
    <property type="entry name" value="Diverse_Substrate_Transporter"/>
</dbReference>
<dbReference type="PANTHER" id="PTHR42920">
    <property type="entry name" value="OS03G0707200 PROTEIN-RELATED"/>
    <property type="match status" value="1"/>
</dbReference>
<dbReference type="PANTHER" id="PTHR42920:SF5">
    <property type="entry name" value="EAMA DOMAIN-CONTAINING PROTEIN"/>
    <property type="match status" value="1"/>
</dbReference>
<evidence type="ECO:0000256" key="5">
    <source>
        <dbReference type="ARBA" id="ARBA00023136"/>
    </source>
</evidence>
<protein>
    <recommendedName>
        <fullName evidence="7">EamA domain-containing protein</fullName>
    </recommendedName>
</protein>
<dbReference type="Pfam" id="PF00892">
    <property type="entry name" value="EamA"/>
    <property type="match status" value="2"/>
</dbReference>
<feature type="transmembrane region" description="Helical" evidence="6">
    <location>
        <begin position="102"/>
        <end position="120"/>
    </location>
</feature>
<accession>A0A7S8FFA4</accession>
<evidence type="ECO:0000313" key="9">
    <source>
        <dbReference type="Proteomes" id="UP000593737"/>
    </source>
</evidence>
<feature type="transmembrane region" description="Helical" evidence="6">
    <location>
        <begin position="127"/>
        <end position="142"/>
    </location>
</feature>
<keyword evidence="3 6" id="KW-0812">Transmembrane</keyword>
<evidence type="ECO:0000256" key="3">
    <source>
        <dbReference type="ARBA" id="ARBA00022692"/>
    </source>
</evidence>
<feature type="transmembrane region" description="Helical" evidence="6">
    <location>
        <begin position="243"/>
        <end position="262"/>
    </location>
</feature>
<organism evidence="8 9">
    <name type="scientific">Candidatus Nitrospira kreftii</name>
    <dbReference type="NCBI Taxonomy" id="2652173"/>
    <lineage>
        <taxon>Bacteria</taxon>
        <taxon>Pseudomonadati</taxon>
        <taxon>Nitrospirota</taxon>
        <taxon>Nitrospiria</taxon>
        <taxon>Nitrospirales</taxon>
        <taxon>Nitrospiraceae</taxon>
        <taxon>Nitrospira</taxon>
    </lineage>
</organism>
<evidence type="ECO:0000313" key="8">
    <source>
        <dbReference type="EMBL" id="QPD04734.1"/>
    </source>
</evidence>
<feature type="transmembrane region" description="Helical" evidence="6">
    <location>
        <begin position="181"/>
        <end position="199"/>
    </location>
</feature>
<proteinExistence type="predicted"/>